<organism evidence="2 3">
    <name type="scientific">Branchiostoma belcheri</name>
    <name type="common">Amphioxus</name>
    <dbReference type="NCBI Taxonomy" id="7741"/>
    <lineage>
        <taxon>Eukaryota</taxon>
        <taxon>Metazoa</taxon>
        <taxon>Chordata</taxon>
        <taxon>Cephalochordata</taxon>
        <taxon>Leptocardii</taxon>
        <taxon>Amphioxiformes</taxon>
        <taxon>Branchiostomatidae</taxon>
        <taxon>Branchiostoma</taxon>
    </lineage>
</organism>
<feature type="compositionally biased region" description="Polar residues" evidence="1">
    <location>
        <begin position="110"/>
        <end position="130"/>
    </location>
</feature>
<name>A0A6P4ZAM5_BRABE</name>
<protein>
    <submittedName>
        <fullName evidence="3">Nucleoporin nup189-like</fullName>
    </submittedName>
</protein>
<sequence length="403" mass="41452">MRSFSLRDILCISCSQPVVQQKPPLLQVYRPNIPAQQPLLRQVQELQLRQRIDFQPTSHSPTKLPDYQALEGSPARMGDHQELQDPEGSTAVVTDPMTPGPVSLPGVAPDNNSAPVTPGNSAPVTPANSNPSTPGEGTGSTSTSPFNFEKHRQHLLQLTSTSPGFSMPSRPMYQAEGGDRDEESQATPNAGRNFKVEEESPFMQSFFTGFGGEPVGAVGSTNVPIMSSTEQQPPNTSVTSTGSPSANNASEQPPTSKGSPFFKGIPSPPSNFSFGSMTQSANTGVSSSATSFFSSQNTSTSVSDSFSLGSVPPMSSVAASLFGGGDSTTTTTSANDGGSFFGGFGGSSEKSGSACNLFGSGSLFGGGGDNSSGSNSPQGFSFNFGGGSSPNNEAGTSGFSLFG</sequence>
<feature type="region of interest" description="Disordered" evidence="1">
    <location>
        <begin position="159"/>
        <end position="188"/>
    </location>
</feature>
<keyword evidence="2" id="KW-1185">Reference proteome</keyword>
<feature type="region of interest" description="Disordered" evidence="1">
    <location>
        <begin position="366"/>
        <end position="403"/>
    </location>
</feature>
<evidence type="ECO:0000256" key="1">
    <source>
        <dbReference type="SAM" id="MobiDB-lite"/>
    </source>
</evidence>
<feature type="compositionally biased region" description="Polar residues" evidence="1">
    <location>
        <begin position="270"/>
        <end position="280"/>
    </location>
</feature>
<feature type="compositionally biased region" description="Low complexity" evidence="1">
    <location>
        <begin position="131"/>
        <end position="145"/>
    </location>
</feature>
<dbReference type="KEGG" id="bbel:109472736"/>
<evidence type="ECO:0000313" key="3">
    <source>
        <dbReference type="RefSeq" id="XP_019628147.1"/>
    </source>
</evidence>
<feature type="compositionally biased region" description="Polar residues" evidence="1">
    <location>
        <begin position="393"/>
        <end position="403"/>
    </location>
</feature>
<dbReference type="Proteomes" id="UP000515135">
    <property type="component" value="Unplaced"/>
</dbReference>
<feature type="compositionally biased region" description="Polar residues" evidence="1">
    <location>
        <begin position="221"/>
        <end position="258"/>
    </location>
</feature>
<dbReference type="AlphaFoldDB" id="A0A6P4ZAM5"/>
<proteinExistence type="predicted"/>
<accession>A0A6P4ZAM5</accession>
<feature type="compositionally biased region" description="Low complexity" evidence="1">
    <location>
        <begin position="327"/>
        <end position="338"/>
    </location>
</feature>
<dbReference type="GeneID" id="109472736"/>
<reference evidence="3" key="1">
    <citation type="submission" date="2025-08" db="UniProtKB">
        <authorList>
            <consortium name="RefSeq"/>
        </authorList>
    </citation>
    <scope>IDENTIFICATION</scope>
    <source>
        <tissue evidence="3">Gonad</tissue>
    </source>
</reference>
<gene>
    <name evidence="3" type="primary">LOC109472736</name>
</gene>
<feature type="region of interest" description="Disordered" evidence="1">
    <location>
        <begin position="53"/>
        <end position="146"/>
    </location>
</feature>
<dbReference type="RefSeq" id="XP_019628147.1">
    <property type="nucleotide sequence ID" value="XM_019772588.1"/>
</dbReference>
<feature type="region of interest" description="Disordered" evidence="1">
    <location>
        <begin position="320"/>
        <end position="350"/>
    </location>
</feature>
<feature type="region of interest" description="Disordered" evidence="1">
    <location>
        <begin position="221"/>
        <end position="280"/>
    </location>
</feature>
<evidence type="ECO:0000313" key="2">
    <source>
        <dbReference type="Proteomes" id="UP000515135"/>
    </source>
</evidence>
<feature type="compositionally biased region" description="Low complexity" evidence="1">
    <location>
        <begin position="371"/>
        <end position="383"/>
    </location>
</feature>